<comment type="caution">
    <text evidence="6">The sequence shown here is derived from an EMBL/GenBank/DDBJ whole genome shotgun (WGS) entry which is preliminary data.</text>
</comment>
<dbReference type="GO" id="GO:0006950">
    <property type="term" value="P:response to stress"/>
    <property type="evidence" value="ECO:0007669"/>
    <property type="project" value="TreeGrafter"/>
</dbReference>
<dbReference type="PANTHER" id="PTHR33164:SF94">
    <property type="entry name" value="TRANSCRIPTIONAL REGULATORY PROTEIN-RELATED"/>
    <property type="match status" value="1"/>
</dbReference>
<accession>A0A7W3LL69</accession>
<dbReference type="PROSITE" id="PS50995">
    <property type="entry name" value="HTH_MARR_2"/>
    <property type="match status" value="1"/>
</dbReference>
<dbReference type="SUPFAM" id="SSF46785">
    <property type="entry name" value="Winged helix' DNA-binding domain"/>
    <property type="match status" value="1"/>
</dbReference>
<dbReference type="GO" id="GO:0003700">
    <property type="term" value="F:DNA-binding transcription factor activity"/>
    <property type="evidence" value="ECO:0007669"/>
    <property type="project" value="InterPro"/>
</dbReference>
<dbReference type="InterPro" id="IPR039422">
    <property type="entry name" value="MarR/SlyA-like"/>
</dbReference>
<keyword evidence="7" id="KW-1185">Reference proteome</keyword>
<proteinExistence type="predicted"/>
<dbReference type="PROSITE" id="PS01117">
    <property type="entry name" value="HTH_MARR_1"/>
    <property type="match status" value="1"/>
</dbReference>
<dbReference type="InterPro" id="IPR036390">
    <property type="entry name" value="WH_DNA-bd_sf"/>
</dbReference>
<dbReference type="RefSeq" id="WP_182842558.1">
    <property type="nucleotide sequence ID" value="NZ_BAAALP010000031.1"/>
</dbReference>
<evidence type="ECO:0000313" key="6">
    <source>
        <dbReference type="EMBL" id="MBA8950087.1"/>
    </source>
</evidence>
<dbReference type="SMART" id="SM00347">
    <property type="entry name" value="HTH_MARR"/>
    <property type="match status" value="1"/>
</dbReference>
<dbReference type="AlphaFoldDB" id="A0A7W3LL69"/>
<keyword evidence="1" id="KW-0805">Transcription regulation</keyword>
<feature type="compositionally biased region" description="Basic and acidic residues" evidence="4">
    <location>
        <begin position="152"/>
        <end position="174"/>
    </location>
</feature>
<dbReference type="PRINTS" id="PR00598">
    <property type="entry name" value="HTHMARR"/>
</dbReference>
<keyword evidence="2 6" id="KW-0238">DNA-binding</keyword>
<name>A0A7W3LL69_ACTNM</name>
<protein>
    <submittedName>
        <fullName evidence="6">DNA-binding MarR family transcriptional regulator</fullName>
    </submittedName>
</protein>
<dbReference type="Pfam" id="PF12802">
    <property type="entry name" value="MarR_2"/>
    <property type="match status" value="1"/>
</dbReference>
<evidence type="ECO:0000313" key="7">
    <source>
        <dbReference type="Proteomes" id="UP000572680"/>
    </source>
</evidence>
<reference evidence="6 7" key="1">
    <citation type="submission" date="2020-08" db="EMBL/GenBank/DDBJ databases">
        <title>Genomic Encyclopedia of Type Strains, Phase IV (KMG-IV): sequencing the most valuable type-strain genomes for metagenomic binning, comparative biology and taxonomic classification.</title>
        <authorList>
            <person name="Goeker M."/>
        </authorList>
    </citation>
    <scope>NUCLEOTIDE SEQUENCE [LARGE SCALE GENOMIC DNA]</scope>
    <source>
        <strain evidence="6 7">DSM 44197</strain>
    </source>
</reference>
<evidence type="ECO:0000256" key="3">
    <source>
        <dbReference type="ARBA" id="ARBA00023163"/>
    </source>
</evidence>
<dbReference type="InterPro" id="IPR023187">
    <property type="entry name" value="Tscrpt_reg_MarR-type_CS"/>
</dbReference>
<feature type="region of interest" description="Disordered" evidence="4">
    <location>
        <begin position="147"/>
        <end position="180"/>
    </location>
</feature>
<dbReference type="InterPro" id="IPR000835">
    <property type="entry name" value="HTH_MarR-typ"/>
</dbReference>
<dbReference type="InterPro" id="IPR036388">
    <property type="entry name" value="WH-like_DNA-bd_sf"/>
</dbReference>
<dbReference type="EMBL" id="JACJIA010000002">
    <property type="protein sequence ID" value="MBA8950087.1"/>
    <property type="molecule type" value="Genomic_DNA"/>
</dbReference>
<dbReference type="PANTHER" id="PTHR33164">
    <property type="entry name" value="TRANSCRIPTIONAL REGULATOR, MARR FAMILY"/>
    <property type="match status" value="1"/>
</dbReference>
<dbReference type="Gene3D" id="1.10.10.10">
    <property type="entry name" value="Winged helix-like DNA-binding domain superfamily/Winged helix DNA-binding domain"/>
    <property type="match status" value="1"/>
</dbReference>
<keyword evidence="3" id="KW-0804">Transcription</keyword>
<organism evidence="6 7">
    <name type="scientific">Actinomadura namibiensis</name>
    <dbReference type="NCBI Taxonomy" id="182080"/>
    <lineage>
        <taxon>Bacteria</taxon>
        <taxon>Bacillati</taxon>
        <taxon>Actinomycetota</taxon>
        <taxon>Actinomycetes</taxon>
        <taxon>Streptosporangiales</taxon>
        <taxon>Thermomonosporaceae</taxon>
        <taxon>Actinomadura</taxon>
    </lineage>
</organism>
<dbReference type="Proteomes" id="UP000572680">
    <property type="component" value="Unassembled WGS sequence"/>
</dbReference>
<dbReference type="GO" id="GO:0003677">
    <property type="term" value="F:DNA binding"/>
    <property type="evidence" value="ECO:0007669"/>
    <property type="project" value="UniProtKB-KW"/>
</dbReference>
<sequence>MVAKHALDTAEAAAVLDEVAGGLTSVWARAHNAPDVPVPATQLRALLVLEHGPVNISTLAAELGALASSASRLCDRLEASGLLLRDPGQDDRREVTVRLTAEGRALMDRLRGRRREELERVLAAMAPAARQALLWGLSEFHQALGPGPASRALEHDALEHAAREHDQDRERPDDPFPLPA</sequence>
<evidence type="ECO:0000256" key="2">
    <source>
        <dbReference type="ARBA" id="ARBA00023125"/>
    </source>
</evidence>
<evidence type="ECO:0000256" key="4">
    <source>
        <dbReference type="SAM" id="MobiDB-lite"/>
    </source>
</evidence>
<feature type="domain" description="HTH marR-type" evidence="5">
    <location>
        <begin position="1"/>
        <end position="142"/>
    </location>
</feature>
<evidence type="ECO:0000259" key="5">
    <source>
        <dbReference type="PROSITE" id="PS50995"/>
    </source>
</evidence>
<gene>
    <name evidence="6" type="ORF">HNR61_001700</name>
</gene>
<evidence type="ECO:0000256" key="1">
    <source>
        <dbReference type="ARBA" id="ARBA00023015"/>
    </source>
</evidence>